<name>A0A7K1T175_9SPHI</name>
<evidence type="ECO:0000313" key="6">
    <source>
        <dbReference type="Proteomes" id="UP000462014"/>
    </source>
</evidence>
<dbReference type="PANTHER" id="PTHR43280:SF28">
    <property type="entry name" value="HTH-TYPE TRANSCRIPTIONAL ACTIVATOR RHAS"/>
    <property type="match status" value="1"/>
</dbReference>
<dbReference type="RefSeq" id="WP_157569440.1">
    <property type="nucleotide sequence ID" value="NZ_WPIK01000022.1"/>
</dbReference>
<dbReference type="InterPro" id="IPR018060">
    <property type="entry name" value="HTH_AraC"/>
</dbReference>
<evidence type="ECO:0000313" key="5">
    <source>
        <dbReference type="EMBL" id="MVN23316.1"/>
    </source>
</evidence>
<dbReference type="InterPro" id="IPR009057">
    <property type="entry name" value="Homeodomain-like_sf"/>
</dbReference>
<dbReference type="GO" id="GO:0043565">
    <property type="term" value="F:sequence-specific DNA binding"/>
    <property type="evidence" value="ECO:0007669"/>
    <property type="project" value="InterPro"/>
</dbReference>
<feature type="domain" description="HTH araC/xylS-type" evidence="4">
    <location>
        <begin position="191"/>
        <end position="289"/>
    </location>
</feature>
<dbReference type="Pfam" id="PF12833">
    <property type="entry name" value="HTH_18"/>
    <property type="match status" value="1"/>
</dbReference>
<dbReference type="SUPFAM" id="SSF46689">
    <property type="entry name" value="Homeodomain-like"/>
    <property type="match status" value="2"/>
</dbReference>
<keyword evidence="6" id="KW-1185">Reference proteome</keyword>
<organism evidence="5 6">
    <name type="scientific">Mucilaginibacter arboris</name>
    <dbReference type="NCBI Taxonomy" id="2682090"/>
    <lineage>
        <taxon>Bacteria</taxon>
        <taxon>Pseudomonadati</taxon>
        <taxon>Bacteroidota</taxon>
        <taxon>Sphingobacteriia</taxon>
        <taxon>Sphingobacteriales</taxon>
        <taxon>Sphingobacteriaceae</taxon>
        <taxon>Mucilaginibacter</taxon>
    </lineage>
</organism>
<dbReference type="EMBL" id="WPIK01000022">
    <property type="protein sequence ID" value="MVN23316.1"/>
    <property type="molecule type" value="Genomic_DNA"/>
</dbReference>
<evidence type="ECO:0000256" key="2">
    <source>
        <dbReference type="ARBA" id="ARBA00023125"/>
    </source>
</evidence>
<comment type="caution">
    <text evidence="5">The sequence shown here is derived from an EMBL/GenBank/DDBJ whole genome shotgun (WGS) entry which is preliminary data.</text>
</comment>
<keyword evidence="1" id="KW-0805">Transcription regulation</keyword>
<dbReference type="PANTHER" id="PTHR43280">
    <property type="entry name" value="ARAC-FAMILY TRANSCRIPTIONAL REGULATOR"/>
    <property type="match status" value="1"/>
</dbReference>
<keyword evidence="2" id="KW-0238">DNA-binding</keyword>
<evidence type="ECO:0000256" key="3">
    <source>
        <dbReference type="ARBA" id="ARBA00023163"/>
    </source>
</evidence>
<accession>A0A7K1T175</accession>
<dbReference type="AlphaFoldDB" id="A0A7K1T175"/>
<keyword evidence="3" id="KW-0804">Transcription</keyword>
<reference evidence="5 6" key="1">
    <citation type="submission" date="2019-12" db="EMBL/GenBank/DDBJ databases">
        <title>Mucilaginibacter sp. HMF7410 genome sequencing and assembly.</title>
        <authorList>
            <person name="Kang H."/>
            <person name="Cha I."/>
            <person name="Kim H."/>
            <person name="Joh K."/>
        </authorList>
    </citation>
    <scope>NUCLEOTIDE SEQUENCE [LARGE SCALE GENOMIC DNA]</scope>
    <source>
        <strain evidence="5 6">HMF7410</strain>
    </source>
</reference>
<dbReference type="PROSITE" id="PS01124">
    <property type="entry name" value="HTH_ARAC_FAMILY_2"/>
    <property type="match status" value="1"/>
</dbReference>
<evidence type="ECO:0000256" key="1">
    <source>
        <dbReference type="ARBA" id="ARBA00023015"/>
    </source>
</evidence>
<protein>
    <submittedName>
        <fullName evidence="5">Helix-turn-helix domain-containing protein</fullName>
    </submittedName>
</protein>
<evidence type="ECO:0000259" key="4">
    <source>
        <dbReference type="PROSITE" id="PS01124"/>
    </source>
</evidence>
<proteinExistence type="predicted"/>
<dbReference type="Gene3D" id="1.10.10.60">
    <property type="entry name" value="Homeodomain-like"/>
    <property type="match status" value="2"/>
</dbReference>
<gene>
    <name evidence="5" type="ORF">GO621_17465</name>
</gene>
<dbReference type="GO" id="GO:0003700">
    <property type="term" value="F:DNA-binding transcription factor activity"/>
    <property type="evidence" value="ECO:0007669"/>
    <property type="project" value="InterPro"/>
</dbReference>
<sequence length="298" mass="35228">MKNYHKVLSNNNQVTCRFSSINESTAKVNNNFSLKFVLAGCKVYQIKKRKLSIYPDYFLPIKKGTLYSNITSLGTHAQELSIGFDNLFIKDFEKSCLQSDKQLLDNNINKSIKADEFTENIYPFKGNLKYNIGNLKAQIDLNIQDELLLNEYLYHCLTNYYTLYKQEVFAKVEKLHFLHLSTRNEIYRRLSLAKEFIYTNYDQNIVLEQIASYSCLSVNHLLRTFKQAFNQTPHQFLTQIRLQRSLFLLKNSKYPINEIVMMMGFDSSSSFIRLFKQKYYTTPLAYRSRFKSKNQFYI</sequence>
<dbReference type="Proteomes" id="UP000462014">
    <property type="component" value="Unassembled WGS sequence"/>
</dbReference>
<dbReference type="SMART" id="SM00342">
    <property type="entry name" value="HTH_ARAC"/>
    <property type="match status" value="1"/>
</dbReference>